<dbReference type="Proteomes" id="UP000280834">
    <property type="component" value="Unassembled WGS sequence"/>
</dbReference>
<evidence type="ECO:0000256" key="1">
    <source>
        <dbReference type="SAM" id="Phobius"/>
    </source>
</evidence>
<keyword evidence="1" id="KW-0812">Transmembrane</keyword>
<keyword evidence="4" id="KW-1185">Reference proteome</keyword>
<dbReference type="GO" id="GO:0005524">
    <property type="term" value="F:ATP binding"/>
    <property type="evidence" value="ECO:0007669"/>
    <property type="project" value="InterPro"/>
</dbReference>
<dbReference type="Gene3D" id="3.40.50.300">
    <property type="entry name" value="P-loop containing nucleotide triphosphate hydrolases"/>
    <property type="match status" value="1"/>
</dbReference>
<proteinExistence type="predicted"/>
<feature type="transmembrane region" description="Helical" evidence="1">
    <location>
        <begin position="44"/>
        <end position="65"/>
    </location>
</feature>
<accession>A0A0R3RBV4</accession>
<dbReference type="GO" id="GO:0042626">
    <property type="term" value="F:ATPase-coupled transmembrane transporter activity"/>
    <property type="evidence" value="ECO:0007669"/>
    <property type="project" value="TreeGrafter"/>
</dbReference>
<evidence type="ECO:0000259" key="2">
    <source>
        <dbReference type="Pfam" id="PF00005"/>
    </source>
</evidence>
<dbReference type="GO" id="GO:0016020">
    <property type="term" value="C:membrane"/>
    <property type="evidence" value="ECO:0007669"/>
    <property type="project" value="TreeGrafter"/>
</dbReference>
<dbReference type="GO" id="GO:0016887">
    <property type="term" value="F:ATP hydrolysis activity"/>
    <property type="evidence" value="ECO:0007669"/>
    <property type="project" value="InterPro"/>
</dbReference>
<dbReference type="PANTHER" id="PTHR24221:SF503">
    <property type="entry name" value="MITOCHONDRIAL POTASSIUM CHANNEL ATP-BINDING SUBUNIT"/>
    <property type="match status" value="1"/>
</dbReference>
<feature type="domain" description="ABC transporter" evidence="2">
    <location>
        <begin position="126"/>
        <end position="248"/>
    </location>
</feature>
<protein>
    <submittedName>
        <fullName evidence="5">ABC transporter domain-containing protein</fullName>
    </submittedName>
</protein>
<reference evidence="3 4" key="2">
    <citation type="submission" date="2018-11" db="EMBL/GenBank/DDBJ databases">
        <authorList>
            <consortium name="Pathogen Informatics"/>
        </authorList>
    </citation>
    <scope>NUCLEOTIDE SEQUENCE [LARGE SCALE GENOMIC DNA]</scope>
</reference>
<dbReference type="InterPro" id="IPR039421">
    <property type="entry name" value="Type_1_exporter"/>
</dbReference>
<dbReference type="InterPro" id="IPR027417">
    <property type="entry name" value="P-loop_NTPase"/>
</dbReference>
<feature type="transmembrane region" description="Helical" evidence="1">
    <location>
        <begin position="14"/>
        <end position="32"/>
    </location>
</feature>
<dbReference type="WBParaSite" id="BTMF_0001752301-mRNA-1">
    <property type="protein sequence ID" value="BTMF_0001752301-mRNA-1"/>
    <property type="gene ID" value="BTMF_0001752301"/>
</dbReference>
<dbReference type="AlphaFoldDB" id="A0A0R3RBV4"/>
<evidence type="ECO:0000313" key="4">
    <source>
        <dbReference type="Proteomes" id="UP000280834"/>
    </source>
</evidence>
<dbReference type="SUPFAM" id="SSF52540">
    <property type="entry name" value="P-loop containing nucleoside triphosphate hydrolases"/>
    <property type="match status" value="1"/>
</dbReference>
<dbReference type="Pfam" id="PF00005">
    <property type="entry name" value="ABC_tran"/>
    <property type="match status" value="1"/>
</dbReference>
<keyword evidence="1" id="KW-0472">Membrane</keyword>
<evidence type="ECO:0000313" key="3">
    <source>
        <dbReference type="EMBL" id="VDO54374.1"/>
    </source>
</evidence>
<organism evidence="5">
    <name type="scientific">Brugia timori</name>
    <dbReference type="NCBI Taxonomy" id="42155"/>
    <lineage>
        <taxon>Eukaryota</taxon>
        <taxon>Metazoa</taxon>
        <taxon>Ecdysozoa</taxon>
        <taxon>Nematoda</taxon>
        <taxon>Chromadorea</taxon>
        <taxon>Rhabditida</taxon>
        <taxon>Spirurina</taxon>
        <taxon>Spiruromorpha</taxon>
        <taxon>Filarioidea</taxon>
        <taxon>Onchocercidae</taxon>
        <taxon>Brugia</taxon>
    </lineage>
</organism>
<reference evidence="5" key="1">
    <citation type="submission" date="2017-02" db="UniProtKB">
        <authorList>
            <consortium name="WormBaseParasite"/>
        </authorList>
    </citation>
    <scope>IDENTIFICATION</scope>
</reference>
<dbReference type="PANTHER" id="PTHR24221">
    <property type="entry name" value="ATP-BINDING CASSETTE SUB-FAMILY B"/>
    <property type="match status" value="1"/>
</dbReference>
<sequence length="250" mass="27178">MTEQRLTASSIYDALAQVLLTEFIFTAALCYGMWRVNDANPGRLAALAINMLYMCVTSISIGFHMTGASTARQNANEMNAILVETPNIECYINKHSESMLAPRGNGAIEFKDISFAYPSRPDIEVLKGVSFTVSAGEHVAIVGPSGSGKSTITALMLRFYDPINGTVGIFEAAYITLDGVNLKRLNPDNLRAQLGLVSQEPVLFDGTISDNIRYGRLNATQAEINEAARKAEAWQFICALPEGMKTRVGD</sequence>
<name>A0A0R3RBV4_9BILA</name>
<keyword evidence="1" id="KW-1133">Transmembrane helix</keyword>
<dbReference type="InterPro" id="IPR003439">
    <property type="entry name" value="ABC_transporter-like_ATP-bd"/>
</dbReference>
<dbReference type="STRING" id="42155.A0A0R3RBV4"/>
<dbReference type="EMBL" id="UZAG01022668">
    <property type="protein sequence ID" value="VDO54374.1"/>
    <property type="molecule type" value="Genomic_DNA"/>
</dbReference>
<evidence type="ECO:0000313" key="5">
    <source>
        <dbReference type="WBParaSite" id="BTMF_0001752301-mRNA-1"/>
    </source>
</evidence>
<gene>
    <name evidence="3" type="ORF">BTMF_LOCUS15490</name>
</gene>